<feature type="domain" description="4Fe-4S ferredoxin-type" evidence="7">
    <location>
        <begin position="122"/>
        <end position="157"/>
    </location>
</feature>
<evidence type="ECO:0000256" key="3">
    <source>
        <dbReference type="ARBA" id="ARBA00022485"/>
    </source>
</evidence>
<feature type="domain" description="4Fe-4S ferredoxin-type" evidence="7">
    <location>
        <begin position="158"/>
        <end position="190"/>
    </location>
</feature>
<evidence type="ECO:0000313" key="8">
    <source>
        <dbReference type="EMBL" id="XFO64431.1"/>
    </source>
</evidence>
<evidence type="ECO:0000256" key="2">
    <source>
        <dbReference type="ARBA" id="ARBA00003532"/>
    </source>
</evidence>
<evidence type="ECO:0000256" key="1">
    <source>
        <dbReference type="ARBA" id="ARBA00001966"/>
    </source>
</evidence>
<reference evidence="8" key="1">
    <citation type="submission" date="2024-05" db="EMBL/GenBank/DDBJ databases">
        <title>Isolation and characterization of Sporomusa carbonis sp. nov., a carboxydotrophic hydrogenogen in the genus of Sporomusa isolated from a charcoal burning pile.</title>
        <authorList>
            <person name="Boeer T."/>
            <person name="Rosenbaum F."/>
            <person name="Eysell L."/>
            <person name="Mueller V."/>
            <person name="Daniel R."/>
            <person name="Poehlein A."/>
        </authorList>
    </citation>
    <scope>NUCLEOTIDE SEQUENCE [LARGE SCALE GENOMIC DNA]</scope>
    <source>
        <strain evidence="8">DSM 10669</strain>
    </source>
</reference>
<dbReference type="Proteomes" id="UP000216752">
    <property type="component" value="Chromosome"/>
</dbReference>
<keyword evidence="5" id="KW-0408">Iron</keyword>
<dbReference type="InterPro" id="IPR050157">
    <property type="entry name" value="PSI_iron-sulfur_center"/>
</dbReference>
<name>A0ABZ3IFG5_9FIRM</name>
<dbReference type="SUPFAM" id="SSF54862">
    <property type="entry name" value="4Fe-4S ferredoxins"/>
    <property type="match status" value="1"/>
</dbReference>
<feature type="domain" description="4Fe-4S ferredoxin-type" evidence="7">
    <location>
        <begin position="49"/>
        <end position="77"/>
    </location>
</feature>
<keyword evidence="3" id="KW-0004">4Fe-4S</keyword>
<dbReference type="InterPro" id="IPR017896">
    <property type="entry name" value="4Fe4S_Fe-S-bd"/>
</dbReference>
<sequence>MLDSELTPRFMLTVQDSYESTIIGKEGIGNGKFKEPYRLFSLRPPGALPEPEFTAVCNRCGRCVQVCPSNALCPMPITDGLANFETPHIVPRRNRCDLCLACQKVCPTGAIAEVPLEEIRMGKAVIDKSRCIAWNEGKMCYICGEQCPVLAINADEYHRPTVLPDKCVGCGSCENACPIDGEAAIRVFPN</sequence>
<dbReference type="EMBL" id="CP155573">
    <property type="protein sequence ID" value="XFO64431.1"/>
    <property type="molecule type" value="Genomic_DNA"/>
</dbReference>
<organism evidence="8 9">
    <name type="scientific">Sporomusa silvacetica DSM 10669</name>
    <dbReference type="NCBI Taxonomy" id="1123289"/>
    <lineage>
        <taxon>Bacteria</taxon>
        <taxon>Bacillati</taxon>
        <taxon>Bacillota</taxon>
        <taxon>Negativicutes</taxon>
        <taxon>Selenomonadales</taxon>
        <taxon>Sporomusaceae</taxon>
        <taxon>Sporomusa</taxon>
    </lineage>
</organism>
<evidence type="ECO:0000256" key="4">
    <source>
        <dbReference type="ARBA" id="ARBA00022723"/>
    </source>
</evidence>
<keyword evidence="4" id="KW-0479">Metal-binding</keyword>
<dbReference type="PROSITE" id="PS00198">
    <property type="entry name" value="4FE4S_FER_1"/>
    <property type="match status" value="1"/>
</dbReference>
<dbReference type="PANTHER" id="PTHR24960">
    <property type="entry name" value="PHOTOSYSTEM I IRON-SULFUR CENTER-RELATED"/>
    <property type="match status" value="1"/>
</dbReference>
<dbReference type="CDD" id="cd16373">
    <property type="entry name" value="DMSOR_beta_like"/>
    <property type="match status" value="1"/>
</dbReference>
<gene>
    <name evidence="8" type="primary">napF_1</name>
    <name evidence="8" type="ORF">SPSIL_005330</name>
</gene>
<evidence type="ECO:0000256" key="6">
    <source>
        <dbReference type="ARBA" id="ARBA00023014"/>
    </source>
</evidence>
<accession>A0ABZ3IFG5</accession>
<dbReference type="Gene3D" id="3.30.70.20">
    <property type="match status" value="2"/>
</dbReference>
<keyword evidence="6" id="KW-0411">Iron-sulfur</keyword>
<protein>
    <submittedName>
        <fullName evidence="8">Ferredoxin-type protein NapF</fullName>
    </submittedName>
</protein>
<dbReference type="PROSITE" id="PS51379">
    <property type="entry name" value="4FE4S_FER_2"/>
    <property type="match status" value="4"/>
</dbReference>
<feature type="domain" description="4Fe-4S ferredoxin-type" evidence="7">
    <location>
        <begin position="87"/>
        <end position="116"/>
    </location>
</feature>
<comment type="function">
    <text evidence="2">Ferredoxins are iron-sulfur proteins that transfer electrons in a wide variety of metabolic reactions.</text>
</comment>
<evidence type="ECO:0000313" key="9">
    <source>
        <dbReference type="Proteomes" id="UP000216752"/>
    </source>
</evidence>
<proteinExistence type="predicted"/>
<keyword evidence="9" id="KW-1185">Reference proteome</keyword>
<evidence type="ECO:0000256" key="5">
    <source>
        <dbReference type="ARBA" id="ARBA00023004"/>
    </source>
</evidence>
<dbReference type="Pfam" id="PF12838">
    <property type="entry name" value="Fer4_7"/>
    <property type="match status" value="1"/>
</dbReference>
<comment type="cofactor">
    <cofactor evidence="1">
        <name>[4Fe-4S] cluster</name>
        <dbReference type="ChEBI" id="CHEBI:49883"/>
    </cofactor>
</comment>
<dbReference type="PANTHER" id="PTHR24960:SF79">
    <property type="entry name" value="PHOTOSYSTEM I IRON-SULFUR CENTER"/>
    <property type="match status" value="1"/>
</dbReference>
<evidence type="ECO:0000259" key="7">
    <source>
        <dbReference type="PROSITE" id="PS51379"/>
    </source>
</evidence>
<dbReference type="Pfam" id="PF00037">
    <property type="entry name" value="Fer4"/>
    <property type="match status" value="1"/>
</dbReference>
<dbReference type="InterPro" id="IPR017900">
    <property type="entry name" value="4Fe4S_Fe_S_CS"/>
</dbReference>